<dbReference type="STRING" id="27835.A0A0N4YMY1"/>
<proteinExistence type="predicted"/>
<reference evidence="1 2" key="2">
    <citation type="submission" date="2018-11" db="EMBL/GenBank/DDBJ databases">
        <authorList>
            <consortium name="Pathogen Informatics"/>
        </authorList>
    </citation>
    <scope>NUCLEOTIDE SEQUENCE [LARGE SCALE GENOMIC DNA]</scope>
</reference>
<dbReference type="EMBL" id="UYSL01023525">
    <property type="protein sequence ID" value="VDL82299.1"/>
    <property type="molecule type" value="Genomic_DNA"/>
</dbReference>
<organism evidence="3">
    <name type="scientific">Nippostrongylus brasiliensis</name>
    <name type="common">Rat hookworm</name>
    <dbReference type="NCBI Taxonomy" id="27835"/>
    <lineage>
        <taxon>Eukaryota</taxon>
        <taxon>Metazoa</taxon>
        <taxon>Ecdysozoa</taxon>
        <taxon>Nematoda</taxon>
        <taxon>Chromadorea</taxon>
        <taxon>Rhabditida</taxon>
        <taxon>Rhabditina</taxon>
        <taxon>Rhabditomorpha</taxon>
        <taxon>Strongyloidea</taxon>
        <taxon>Heligmosomidae</taxon>
        <taxon>Nippostrongylus</taxon>
    </lineage>
</organism>
<evidence type="ECO:0000313" key="1">
    <source>
        <dbReference type="EMBL" id="VDL82299.1"/>
    </source>
</evidence>
<dbReference type="WBParaSite" id="NBR_0001857101-mRNA-1">
    <property type="protein sequence ID" value="NBR_0001857101-mRNA-1"/>
    <property type="gene ID" value="NBR_0001857101"/>
</dbReference>
<gene>
    <name evidence="1" type="ORF">NBR_LOCUS18574</name>
</gene>
<protein>
    <submittedName>
        <fullName evidence="3">BTB domain-containing protein</fullName>
    </submittedName>
</protein>
<keyword evidence="2" id="KW-1185">Reference proteome</keyword>
<dbReference type="AlphaFoldDB" id="A0A0N4YMY1"/>
<reference evidence="3" key="1">
    <citation type="submission" date="2017-02" db="UniProtKB">
        <authorList>
            <consortium name="WormBaseParasite"/>
        </authorList>
    </citation>
    <scope>IDENTIFICATION</scope>
</reference>
<accession>A0A0N4YMY1</accession>
<sequence>MATTTTADQLQFVHFWRFEVQSTFSMRDADNFSTTYGPRMYEWSLSVEPTIRAFNTRLPPESSCTFYLVLVDQLTNRVLLKARSQSCPVVDDPHGNRGYYCPQNSDLGVTLQKMLRGNEYFGHVCELTTTLNIPASSFNLDEIENVAPRPPSVPDYRFRMLLDRSRLDFTIRCRDGDIIVAKEGVFLASEYFRDYFAAQPDHKDANFGDVNKQAVMIDHFPEVFQALTFTLTGTMAPPPTLTPLLVNDIIETARRLRALNFPKLRNSLEAEAVKWAMKSRFPRKIPQIPPKIEHSYVKRPRNDYLNRFRHLSLPVCPHAAL</sequence>
<dbReference type="Proteomes" id="UP000271162">
    <property type="component" value="Unassembled WGS sequence"/>
</dbReference>
<evidence type="ECO:0000313" key="3">
    <source>
        <dbReference type="WBParaSite" id="NBR_0001857101-mRNA-1"/>
    </source>
</evidence>
<evidence type="ECO:0000313" key="2">
    <source>
        <dbReference type="Proteomes" id="UP000271162"/>
    </source>
</evidence>
<name>A0A0N4YMY1_NIPBR</name>